<dbReference type="CDD" id="cd04080">
    <property type="entry name" value="CBM6_cellulase-like"/>
    <property type="match status" value="4"/>
</dbReference>
<dbReference type="Gene3D" id="2.60.120.260">
    <property type="entry name" value="Galactose-binding domain-like"/>
    <property type="match status" value="4"/>
</dbReference>
<dbReference type="InterPro" id="IPR026444">
    <property type="entry name" value="Secre_tail"/>
</dbReference>
<accession>A0A4R5DHT5</accession>
<dbReference type="InterPro" id="IPR008979">
    <property type="entry name" value="Galactose-bd-like_sf"/>
</dbReference>
<gene>
    <name evidence="4" type="ORF">E0F88_21060</name>
</gene>
<evidence type="ECO:0000256" key="1">
    <source>
        <dbReference type="ARBA" id="ARBA00022729"/>
    </source>
</evidence>
<dbReference type="Proteomes" id="UP000294850">
    <property type="component" value="Unassembled WGS sequence"/>
</dbReference>
<dbReference type="Pfam" id="PF18962">
    <property type="entry name" value="Por_Secre_tail"/>
    <property type="match status" value="1"/>
</dbReference>
<dbReference type="Gene3D" id="2.60.40.1080">
    <property type="match status" value="1"/>
</dbReference>
<dbReference type="RefSeq" id="WP_131960257.1">
    <property type="nucleotide sequence ID" value="NZ_SMFL01000008.1"/>
</dbReference>
<feature type="domain" description="CBM6" evidence="3">
    <location>
        <begin position="27"/>
        <end position="148"/>
    </location>
</feature>
<feature type="signal peptide" evidence="2">
    <location>
        <begin position="1"/>
        <end position="19"/>
    </location>
</feature>
<evidence type="ECO:0000313" key="5">
    <source>
        <dbReference type="Proteomes" id="UP000294850"/>
    </source>
</evidence>
<dbReference type="OrthoDB" id="177731at2"/>
<keyword evidence="1 2" id="KW-0732">Signal</keyword>
<dbReference type="NCBIfam" id="TIGR04183">
    <property type="entry name" value="Por_Secre_tail"/>
    <property type="match status" value="1"/>
</dbReference>
<feature type="domain" description="CBM6" evidence="3">
    <location>
        <begin position="422"/>
        <end position="542"/>
    </location>
</feature>
<evidence type="ECO:0000313" key="4">
    <source>
        <dbReference type="EMBL" id="TDE12837.1"/>
    </source>
</evidence>
<sequence>MKRLLLLCFLILSSFGIQAQSFTTLPGKIEAENYDSMDGISTESSDDTGGGLDIGWIGDEKWIDYQVNIPSAGLYTFKFRIANGFSDNATIQLKASNGTVLGQTGLQRTGGMQSWQNASLVATLPAGNQTLRIFAEKGIFSLNWFTCSASKNLTGKIEAEDFDLASDVRTENTNDADGGLTVGYIDDADWMDYNVNVTSAGEHTFNFRVANSYGNGIFEIKNTNGDILGFVNIPKTGGWENYVTVSTTVTLTAGNQKIRLFANKGTFNFNWFEVAPPAAPVAPVVLPGYALLPGKVEAEDFFEKSGVDRGNTEDTDGGQEIGWIGDGSWMDYHVSTAHTGLYTFKLRIANGFSDNALLQIKTADGTVVGQTAIPRTGGMQSWKTVNLIASLPAGNQTLRVFAEKGIFSLNWFEAVSPKSLPGKIEAENFDITTDVRTETTEDTGGGLNVNYIDDEDWMDYNVTVASAGIHTFHFRVANSYGNGVIEIKNAAGEILGQANVPRTGGWQNYVTINTAAVLPAGDQVIRIFARKGTFNFNWFEVTEGGTIAGPVQSVISFGELSARKVGDPAFDLSATSNNSESPVTFTSSNPAIVTVSNQNGIWKATAVSEGSATITAQQAGNSTFASAESVTRTQVIQAASTVPSNPSTAAKITIDPKRWYQLTNATSGLEPLFDGETQVSLQTGWGKVINDYDAYYPLLDGEEMTIESLKFFDLMGSTQDNPATLSIINDQWERIQIATFTGSTYGRWVGPYPERNLPEDGNAEFKLDAPVGNIRYLVLSVRGIMPTEMQIFGTHTPATQTVTPVPAKAVKLGDMFGVNGYEWNFQHGATPWQNDEAMFSVAKSFTGVRHYMDWDKLESHEGVYSYNPTLAGGWHYDLMYERLKQEGIDVLACIKTQPTWMQETYPQGERDSEFVPVRYGKSFADPLSYIEQARLAFQFTARYGRNTGVNPALLSVHSTPRWPGDNPNTVKIGLDLVKYIECDNERDKWWKGRMGYQTAREYAANLSAFYDGHKNSMGPAIGVKNADPSMKVVIAGLVTGPDYIKGMVDWCKEYRGYNPDGTVNLCWDVINFHLYTDNTSSAQSGTSTRGMAAEMTPADAIVKDFVKTAHEICYDMPVWITETGFDVHQDSPIKAIPIGNKSALETQGDWILRTSLFSARLGIDKVFFYQMYDDNSGGGMFGSSGLLNSNQTRRPAADYLLQVNKVFGEYRYKETINGDPIVDRYELDGKSVFILTVPDETGRTANYSVNLGGTGIARIYRPVAGSDNMSMEELPLVDGRVTVTATETPMFVMKASTSNARTAAAEIAPPLLDTEETKPLHHAVEVYPNPTADYLTIDLSNISTADVEVKIFDAQIGRLHKQERIQKSGDALVKKINLSALPTGVYIIEVKQGNDRAFRKVVKGL</sequence>
<evidence type="ECO:0000259" key="3">
    <source>
        <dbReference type="PROSITE" id="PS51175"/>
    </source>
</evidence>
<keyword evidence="5" id="KW-1185">Reference proteome</keyword>
<dbReference type="InterPro" id="IPR017853">
    <property type="entry name" value="GH"/>
</dbReference>
<organism evidence="4 5">
    <name type="scientific">Dyadobacter psychrotolerans</name>
    <dbReference type="NCBI Taxonomy" id="2541721"/>
    <lineage>
        <taxon>Bacteria</taxon>
        <taxon>Pseudomonadati</taxon>
        <taxon>Bacteroidota</taxon>
        <taxon>Cytophagia</taxon>
        <taxon>Cytophagales</taxon>
        <taxon>Spirosomataceae</taxon>
        <taxon>Dyadobacter</taxon>
    </lineage>
</organism>
<dbReference type="GO" id="GO:0030246">
    <property type="term" value="F:carbohydrate binding"/>
    <property type="evidence" value="ECO:0007669"/>
    <property type="project" value="InterPro"/>
</dbReference>
<name>A0A4R5DHT5_9BACT</name>
<proteinExistence type="predicted"/>
<dbReference type="Pfam" id="PF02368">
    <property type="entry name" value="Big_2"/>
    <property type="match status" value="1"/>
</dbReference>
<protein>
    <submittedName>
        <fullName evidence="4">Carbohydrate-binding protein</fullName>
    </submittedName>
</protein>
<dbReference type="SUPFAM" id="SSF51445">
    <property type="entry name" value="(Trans)glycosidases"/>
    <property type="match status" value="1"/>
</dbReference>
<feature type="domain" description="CBM6" evidence="3">
    <location>
        <begin position="294"/>
        <end position="415"/>
    </location>
</feature>
<dbReference type="InterPro" id="IPR008964">
    <property type="entry name" value="Invasin/intimin_cell_adhesion"/>
</dbReference>
<dbReference type="Gene3D" id="3.20.20.80">
    <property type="entry name" value="Glycosidases"/>
    <property type="match status" value="1"/>
</dbReference>
<feature type="domain" description="CBM6" evidence="3">
    <location>
        <begin position="155"/>
        <end position="275"/>
    </location>
</feature>
<dbReference type="PROSITE" id="PS51175">
    <property type="entry name" value="CBM6"/>
    <property type="match status" value="4"/>
</dbReference>
<dbReference type="InterPro" id="IPR003343">
    <property type="entry name" value="Big_2"/>
</dbReference>
<dbReference type="InterPro" id="IPR006584">
    <property type="entry name" value="Cellulose-bd_IV"/>
</dbReference>
<dbReference type="InterPro" id="IPR005084">
    <property type="entry name" value="CBM6"/>
</dbReference>
<reference evidence="4 5" key="1">
    <citation type="submission" date="2019-03" db="EMBL/GenBank/DDBJ databases">
        <title>Dyadobacter AR-3-6 sp. nov., isolated from arctic soil.</title>
        <authorList>
            <person name="Chaudhary D.K."/>
        </authorList>
    </citation>
    <scope>NUCLEOTIDE SEQUENCE [LARGE SCALE GENOMIC DNA]</scope>
    <source>
        <strain evidence="4 5">AR-3-6</strain>
    </source>
</reference>
<dbReference type="EMBL" id="SMFL01000008">
    <property type="protein sequence ID" value="TDE12837.1"/>
    <property type="molecule type" value="Genomic_DNA"/>
</dbReference>
<evidence type="ECO:0000256" key="2">
    <source>
        <dbReference type="SAM" id="SignalP"/>
    </source>
</evidence>
<dbReference type="SUPFAM" id="SSF49373">
    <property type="entry name" value="Invasin/intimin cell-adhesion fragments"/>
    <property type="match status" value="1"/>
</dbReference>
<comment type="caution">
    <text evidence="4">The sequence shown here is derived from an EMBL/GenBank/DDBJ whole genome shotgun (WGS) entry which is preliminary data.</text>
</comment>
<feature type="chain" id="PRO_5020819390" evidence="2">
    <location>
        <begin position="20"/>
        <end position="1405"/>
    </location>
</feature>
<dbReference type="Pfam" id="PF03422">
    <property type="entry name" value="CBM_6"/>
    <property type="match status" value="4"/>
</dbReference>
<dbReference type="SMART" id="SM00606">
    <property type="entry name" value="CBD_IV"/>
    <property type="match status" value="4"/>
</dbReference>
<dbReference type="SUPFAM" id="SSF49785">
    <property type="entry name" value="Galactose-binding domain-like"/>
    <property type="match status" value="4"/>
</dbReference>